<dbReference type="EMBL" id="CADCTJ010000443">
    <property type="protein sequence ID" value="CAA9240774.1"/>
    <property type="molecule type" value="Genomic_DNA"/>
</dbReference>
<organism evidence="1">
    <name type="scientific">uncultured Adhaeribacter sp</name>
    <dbReference type="NCBI Taxonomy" id="448109"/>
    <lineage>
        <taxon>Bacteria</taxon>
        <taxon>Pseudomonadati</taxon>
        <taxon>Bacteroidota</taxon>
        <taxon>Cytophagia</taxon>
        <taxon>Cytophagales</taxon>
        <taxon>Hymenobacteraceae</taxon>
        <taxon>Adhaeribacter</taxon>
        <taxon>environmental samples</taxon>
    </lineage>
</organism>
<sequence>EFGYDRVRSTAHNLPGCLSCKRPSAFAFHVYCLAKKLCGRLPSGAIRRPRTISV</sequence>
<evidence type="ECO:0000313" key="1">
    <source>
        <dbReference type="EMBL" id="CAA9240774.1"/>
    </source>
</evidence>
<gene>
    <name evidence="1" type="ORF">AVDCRST_MAG95-1421</name>
</gene>
<dbReference type="AlphaFoldDB" id="A0A6J4I443"/>
<feature type="non-terminal residue" evidence="1">
    <location>
        <position position="1"/>
    </location>
</feature>
<accession>A0A6J4I443</accession>
<proteinExistence type="predicted"/>
<reference evidence="1" key="1">
    <citation type="submission" date="2020-02" db="EMBL/GenBank/DDBJ databases">
        <authorList>
            <person name="Meier V. D."/>
        </authorList>
    </citation>
    <scope>NUCLEOTIDE SEQUENCE</scope>
    <source>
        <strain evidence="1">AVDCRST_MAG95</strain>
    </source>
</reference>
<protein>
    <submittedName>
        <fullName evidence="1">DUF1801 domain-containing protein</fullName>
    </submittedName>
</protein>
<name>A0A6J4I443_9BACT</name>
<feature type="non-terminal residue" evidence="1">
    <location>
        <position position="54"/>
    </location>
</feature>